<keyword evidence="1" id="KW-1133">Transmembrane helix</keyword>
<keyword evidence="1" id="KW-0812">Transmembrane</keyword>
<comment type="caution">
    <text evidence="2">The sequence shown here is derived from an EMBL/GenBank/DDBJ whole genome shotgun (WGS) entry which is preliminary data.</text>
</comment>
<dbReference type="OrthoDB" id="6354412at2759"/>
<name>A0A8J2WAB1_9CRUS</name>
<organism evidence="2 3">
    <name type="scientific">Daphnia galeata</name>
    <dbReference type="NCBI Taxonomy" id="27404"/>
    <lineage>
        <taxon>Eukaryota</taxon>
        <taxon>Metazoa</taxon>
        <taxon>Ecdysozoa</taxon>
        <taxon>Arthropoda</taxon>
        <taxon>Crustacea</taxon>
        <taxon>Branchiopoda</taxon>
        <taxon>Diplostraca</taxon>
        <taxon>Cladocera</taxon>
        <taxon>Anomopoda</taxon>
        <taxon>Daphniidae</taxon>
        <taxon>Daphnia</taxon>
    </lineage>
</organism>
<keyword evidence="1" id="KW-0472">Membrane</keyword>
<protein>
    <submittedName>
        <fullName evidence="2">Uncharacterized protein</fullName>
    </submittedName>
</protein>
<accession>A0A8J2WAB1</accession>
<dbReference type="AlphaFoldDB" id="A0A8J2WAB1"/>
<keyword evidence="3" id="KW-1185">Reference proteome</keyword>
<evidence type="ECO:0000313" key="2">
    <source>
        <dbReference type="EMBL" id="CAH0099339.1"/>
    </source>
</evidence>
<proteinExistence type="predicted"/>
<evidence type="ECO:0000256" key="1">
    <source>
        <dbReference type="SAM" id="Phobius"/>
    </source>
</evidence>
<evidence type="ECO:0000313" key="3">
    <source>
        <dbReference type="Proteomes" id="UP000789390"/>
    </source>
</evidence>
<reference evidence="2" key="1">
    <citation type="submission" date="2021-11" db="EMBL/GenBank/DDBJ databases">
        <authorList>
            <person name="Schell T."/>
        </authorList>
    </citation>
    <scope>NUCLEOTIDE SEQUENCE</scope>
    <source>
        <strain evidence="2">M5</strain>
    </source>
</reference>
<feature type="transmembrane region" description="Helical" evidence="1">
    <location>
        <begin position="33"/>
        <end position="51"/>
    </location>
</feature>
<sequence>MKFGFRWIRRLVRSRSSPIPIDRAELWEKRLSFAYFFCAWNLMAYMGYAYYNAEKLGIKYDSEETLAEKMVRRSGMHNVTIYKVNNLSYVGKRNVEAEELESKHLERLEKLNKSSE</sequence>
<dbReference type="Proteomes" id="UP000789390">
    <property type="component" value="Unassembled WGS sequence"/>
</dbReference>
<dbReference type="EMBL" id="CAKKLH010000017">
    <property type="protein sequence ID" value="CAH0099339.1"/>
    <property type="molecule type" value="Genomic_DNA"/>
</dbReference>
<gene>
    <name evidence="2" type="ORF">DGAL_LOCUS1473</name>
</gene>